<dbReference type="Proteomes" id="UP001152803">
    <property type="component" value="Unassembled WGS sequence"/>
</dbReference>
<dbReference type="GO" id="GO:0003924">
    <property type="term" value="F:GTPase activity"/>
    <property type="evidence" value="ECO:0007669"/>
    <property type="project" value="InterPro"/>
</dbReference>
<dbReference type="GO" id="GO:0006887">
    <property type="term" value="P:exocytosis"/>
    <property type="evidence" value="ECO:0007669"/>
    <property type="project" value="UniProtKB-KW"/>
</dbReference>
<dbReference type="InterPro" id="IPR027417">
    <property type="entry name" value="P-loop_NTPase"/>
</dbReference>
<dbReference type="InterPro" id="IPR039677">
    <property type="entry name" value="RSG1"/>
</dbReference>
<evidence type="ECO:0000313" key="17">
    <source>
        <dbReference type="EMBL" id="KAJ8258879.1"/>
    </source>
</evidence>
<gene>
    <name evidence="17" type="ORF">COCON_G00178910</name>
</gene>
<keyword evidence="4" id="KW-0813">Transport</keyword>
<evidence type="ECO:0000256" key="1">
    <source>
        <dbReference type="ARBA" id="ARBA00004120"/>
    </source>
</evidence>
<keyword evidence="13" id="KW-0966">Cell projection</keyword>
<evidence type="ECO:0000256" key="10">
    <source>
        <dbReference type="ARBA" id="ARBA00023069"/>
    </source>
</evidence>
<evidence type="ECO:0000256" key="9">
    <source>
        <dbReference type="ARBA" id="ARBA00022927"/>
    </source>
</evidence>
<evidence type="ECO:0000256" key="14">
    <source>
        <dbReference type="ARBA" id="ARBA00030243"/>
    </source>
</evidence>
<dbReference type="AlphaFoldDB" id="A0A9Q1D5B6"/>
<dbReference type="EMBL" id="JAFJMO010000013">
    <property type="protein sequence ID" value="KAJ8258879.1"/>
    <property type="molecule type" value="Genomic_DNA"/>
</dbReference>
<keyword evidence="10" id="KW-0969">Cilium</keyword>
<dbReference type="PANTHER" id="PTHR14983:SF1">
    <property type="entry name" value="CILIOGENESIS AND PLANAR POLARITY EFFECTOR 2"/>
    <property type="match status" value="1"/>
</dbReference>
<evidence type="ECO:0000256" key="2">
    <source>
        <dbReference type="ARBA" id="ARBA00006270"/>
    </source>
</evidence>
<evidence type="ECO:0000256" key="16">
    <source>
        <dbReference type="SAM" id="MobiDB-lite"/>
    </source>
</evidence>
<evidence type="ECO:0000256" key="3">
    <source>
        <dbReference type="ARBA" id="ARBA00021423"/>
    </source>
</evidence>
<dbReference type="GO" id="GO:0030030">
    <property type="term" value="P:cell projection organization"/>
    <property type="evidence" value="ECO:0007669"/>
    <property type="project" value="UniProtKB-KW"/>
</dbReference>
<dbReference type="GO" id="GO:0015031">
    <property type="term" value="P:protein transport"/>
    <property type="evidence" value="ECO:0007669"/>
    <property type="project" value="UniProtKB-KW"/>
</dbReference>
<evidence type="ECO:0000256" key="5">
    <source>
        <dbReference type="ARBA" id="ARBA00022483"/>
    </source>
</evidence>
<dbReference type="OrthoDB" id="2134857at2759"/>
<keyword evidence="15" id="KW-0175">Coiled coil</keyword>
<evidence type="ECO:0000256" key="13">
    <source>
        <dbReference type="ARBA" id="ARBA00023273"/>
    </source>
</evidence>
<keyword evidence="18" id="KW-1185">Reference proteome</keyword>
<keyword evidence="12" id="KW-0206">Cytoskeleton</keyword>
<evidence type="ECO:0000256" key="11">
    <source>
        <dbReference type="ARBA" id="ARBA00023134"/>
    </source>
</evidence>
<keyword evidence="5" id="KW-0268">Exocytosis</keyword>
<feature type="coiled-coil region" evidence="15">
    <location>
        <begin position="151"/>
        <end position="203"/>
    </location>
</feature>
<organism evidence="17 18">
    <name type="scientific">Conger conger</name>
    <name type="common">Conger eel</name>
    <name type="synonym">Muraena conger</name>
    <dbReference type="NCBI Taxonomy" id="82655"/>
    <lineage>
        <taxon>Eukaryota</taxon>
        <taxon>Metazoa</taxon>
        <taxon>Chordata</taxon>
        <taxon>Craniata</taxon>
        <taxon>Vertebrata</taxon>
        <taxon>Euteleostomi</taxon>
        <taxon>Actinopterygii</taxon>
        <taxon>Neopterygii</taxon>
        <taxon>Teleostei</taxon>
        <taxon>Anguilliformes</taxon>
        <taxon>Congridae</taxon>
        <taxon>Conger</taxon>
    </lineage>
</organism>
<dbReference type="InterPro" id="IPR001806">
    <property type="entry name" value="Small_GTPase"/>
</dbReference>
<dbReference type="Pfam" id="PF00071">
    <property type="entry name" value="Ras"/>
    <property type="match status" value="1"/>
</dbReference>
<evidence type="ECO:0000256" key="15">
    <source>
        <dbReference type="SAM" id="Coils"/>
    </source>
</evidence>
<dbReference type="PANTHER" id="PTHR14983">
    <property type="entry name" value="CILIOGENESIS AND PLANAR POLARITY EFFECTOR 2"/>
    <property type="match status" value="1"/>
</dbReference>
<proteinExistence type="inferred from homology"/>
<evidence type="ECO:0000313" key="18">
    <source>
        <dbReference type="Proteomes" id="UP001152803"/>
    </source>
</evidence>
<accession>A0A9Q1D5B6</accession>
<keyword evidence="6" id="KW-0963">Cytoplasm</keyword>
<sequence>MEIDSLELPMCSLKIMQRKEEEEDTESDVRMQQQSESTLHSVEEHKENLQKIVHRMKECKKDVEQFVEIKYTEQQRVMRTVKLDKVLVAQRQENLCDLDEEIIRLTEERDRLEKRMQKYAFYSHYMDTFVKATNVGAQQGMARFETLVLARDNLQESTHELHERIQDAQANLKRFTKESNDFHLQLTSETTRYQRQLDRAQQNRMHWERTWNRIQKTATQQTILLGKIRMSCLNMYRSVCDQSRVCREFPVQPEDTHGQLETGGVVWGRLLLLPGFQVWTFQTCTMRPLELSTVVFWPVKLRDNGQVLFLRLQLWDCGENALRRFDHLLLSCNKQVDAILFLFSFTDRASFEDLSNQIARSSEPSDSVVKLIVGTKFDLSCTRT</sequence>
<name>A0A9Q1D5B6_CONCO</name>
<keyword evidence="8" id="KW-0970">Cilium biogenesis/degradation</keyword>
<comment type="caution">
    <text evidence="17">The sequence shown here is derived from an EMBL/GenBank/DDBJ whole genome shotgun (WGS) entry which is preliminary data.</text>
</comment>
<keyword evidence="9" id="KW-0653">Protein transport</keyword>
<evidence type="ECO:0000256" key="4">
    <source>
        <dbReference type="ARBA" id="ARBA00022448"/>
    </source>
</evidence>
<dbReference type="Gene3D" id="3.40.50.300">
    <property type="entry name" value="P-loop containing nucleotide triphosphate hydrolases"/>
    <property type="match status" value="1"/>
</dbReference>
<dbReference type="SUPFAM" id="SSF52540">
    <property type="entry name" value="P-loop containing nucleoside triphosphate hydrolases"/>
    <property type="match status" value="1"/>
</dbReference>
<evidence type="ECO:0000256" key="7">
    <source>
        <dbReference type="ARBA" id="ARBA00022741"/>
    </source>
</evidence>
<protein>
    <recommendedName>
        <fullName evidence="3">Ciliogenesis and planar polarity effector 2</fullName>
    </recommendedName>
    <alternativeName>
        <fullName evidence="14">REM2- and Rab-like small GTPase 1</fullName>
    </alternativeName>
</protein>
<keyword evidence="11" id="KW-0342">GTP-binding</keyword>
<evidence type="ECO:0000256" key="12">
    <source>
        <dbReference type="ARBA" id="ARBA00023212"/>
    </source>
</evidence>
<evidence type="ECO:0000256" key="8">
    <source>
        <dbReference type="ARBA" id="ARBA00022794"/>
    </source>
</evidence>
<comment type="similarity">
    <text evidence="2">Belongs to the small GTPase superfamily. Rab family.</text>
</comment>
<dbReference type="GO" id="GO:0005525">
    <property type="term" value="F:GTP binding"/>
    <property type="evidence" value="ECO:0007669"/>
    <property type="project" value="UniProtKB-KW"/>
</dbReference>
<evidence type="ECO:0000256" key="6">
    <source>
        <dbReference type="ARBA" id="ARBA00022490"/>
    </source>
</evidence>
<comment type="subcellular location">
    <subcellularLocation>
        <location evidence="1">Cytoplasm</location>
        <location evidence="1">Cytoskeleton</location>
        <location evidence="1">Cilium basal body</location>
    </subcellularLocation>
</comment>
<feature type="compositionally biased region" description="Polar residues" evidence="16">
    <location>
        <begin position="30"/>
        <end position="40"/>
    </location>
</feature>
<keyword evidence="7" id="KW-0547">Nucleotide-binding</keyword>
<reference evidence="17" key="1">
    <citation type="journal article" date="2023" name="Science">
        <title>Genome structures resolve the early diversification of teleost fishes.</title>
        <authorList>
            <person name="Parey E."/>
            <person name="Louis A."/>
            <person name="Montfort J."/>
            <person name="Bouchez O."/>
            <person name="Roques C."/>
            <person name="Iampietro C."/>
            <person name="Lluch J."/>
            <person name="Castinel A."/>
            <person name="Donnadieu C."/>
            <person name="Desvignes T."/>
            <person name="Floi Bucao C."/>
            <person name="Jouanno E."/>
            <person name="Wen M."/>
            <person name="Mejri S."/>
            <person name="Dirks R."/>
            <person name="Jansen H."/>
            <person name="Henkel C."/>
            <person name="Chen W.J."/>
            <person name="Zahm M."/>
            <person name="Cabau C."/>
            <person name="Klopp C."/>
            <person name="Thompson A.W."/>
            <person name="Robinson-Rechavi M."/>
            <person name="Braasch I."/>
            <person name="Lecointre G."/>
            <person name="Bobe J."/>
            <person name="Postlethwait J.H."/>
            <person name="Berthelot C."/>
            <person name="Roest Crollius H."/>
            <person name="Guiguen Y."/>
        </authorList>
    </citation>
    <scope>NUCLEOTIDE SEQUENCE</scope>
    <source>
        <strain evidence="17">Concon-B</strain>
    </source>
</reference>
<feature type="region of interest" description="Disordered" evidence="16">
    <location>
        <begin position="19"/>
        <end position="44"/>
    </location>
</feature>